<keyword evidence="6" id="KW-1185">Reference proteome</keyword>
<reference evidence="5" key="1">
    <citation type="submission" date="2023-07" db="EMBL/GenBank/DDBJ databases">
        <title>draft genome sequence of fig (Ficus carica).</title>
        <authorList>
            <person name="Takahashi T."/>
            <person name="Nishimura K."/>
        </authorList>
    </citation>
    <scope>NUCLEOTIDE SEQUENCE</scope>
</reference>
<evidence type="ECO:0000256" key="3">
    <source>
        <dbReference type="RuleBase" id="RU003682"/>
    </source>
</evidence>
<proteinExistence type="inferred from homology"/>
<comment type="similarity">
    <text evidence="3">Belongs to the iron/ascorbate-dependent oxidoreductase family.</text>
</comment>
<dbReference type="Pfam" id="PF14226">
    <property type="entry name" value="DIOX_N"/>
    <property type="match status" value="1"/>
</dbReference>
<dbReference type="AlphaFoldDB" id="A0AA88AR81"/>
<evidence type="ECO:0000256" key="1">
    <source>
        <dbReference type="ARBA" id="ARBA00022723"/>
    </source>
</evidence>
<dbReference type="InterPro" id="IPR026992">
    <property type="entry name" value="DIOX_N"/>
</dbReference>
<evidence type="ECO:0000259" key="4">
    <source>
        <dbReference type="PROSITE" id="PS51471"/>
    </source>
</evidence>
<sequence>MGSLASDHNEDDQVPTIDYLMLFSPDPHQRSKALDHLTHACLDFGFFYLVNHGIPDDVFESVFKGISDFFDPTEVEDRRHEGMDDYFNRMREVVRGLGKAVSKTLGFEECYIDKAFNLESGFDVSAMNLYPPNFESKGAVGVPDHTDPGFFVSLIQDINGGLQILSHTGSWINVVNMPPNAIFINLGDHLEILTNGKYKSHVHRVVVDNNKVKRISVATLHGPSLDTMVKPAPEFVDDSHPPAYRGATYKQSLEANGGDEIDVQSSIDQLRLQAL</sequence>
<dbReference type="SUPFAM" id="SSF51197">
    <property type="entry name" value="Clavaminate synthase-like"/>
    <property type="match status" value="1"/>
</dbReference>
<feature type="domain" description="Fe2OG dioxygenase" evidence="4">
    <location>
        <begin position="121"/>
        <end position="223"/>
    </location>
</feature>
<keyword evidence="3" id="KW-0560">Oxidoreductase</keyword>
<dbReference type="InterPro" id="IPR050231">
    <property type="entry name" value="Iron_ascorbate_oxido_reductase"/>
</dbReference>
<keyword evidence="2 3" id="KW-0408">Iron</keyword>
<comment type="caution">
    <text evidence="5">The sequence shown here is derived from an EMBL/GenBank/DDBJ whole genome shotgun (WGS) entry which is preliminary data.</text>
</comment>
<accession>A0AA88AR81</accession>
<protein>
    <recommendedName>
        <fullName evidence="4">Fe2OG dioxygenase domain-containing protein</fullName>
    </recommendedName>
</protein>
<name>A0AA88AR81_FICCA</name>
<dbReference type="InterPro" id="IPR027443">
    <property type="entry name" value="IPNS-like_sf"/>
</dbReference>
<gene>
    <name evidence="5" type="ORF">TIFTF001_025552</name>
</gene>
<keyword evidence="1 3" id="KW-0479">Metal-binding</keyword>
<dbReference type="Gene3D" id="2.60.120.330">
    <property type="entry name" value="B-lactam Antibiotic, Isopenicillin N Synthase, Chain"/>
    <property type="match status" value="2"/>
</dbReference>
<dbReference type="GO" id="GO:0046872">
    <property type="term" value="F:metal ion binding"/>
    <property type="evidence" value="ECO:0007669"/>
    <property type="project" value="UniProtKB-KW"/>
</dbReference>
<dbReference type="Pfam" id="PF03171">
    <property type="entry name" value="2OG-FeII_Oxy"/>
    <property type="match status" value="1"/>
</dbReference>
<organism evidence="5 6">
    <name type="scientific">Ficus carica</name>
    <name type="common">Common fig</name>
    <dbReference type="NCBI Taxonomy" id="3494"/>
    <lineage>
        <taxon>Eukaryota</taxon>
        <taxon>Viridiplantae</taxon>
        <taxon>Streptophyta</taxon>
        <taxon>Embryophyta</taxon>
        <taxon>Tracheophyta</taxon>
        <taxon>Spermatophyta</taxon>
        <taxon>Magnoliopsida</taxon>
        <taxon>eudicotyledons</taxon>
        <taxon>Gunneridae</taxon>
        <taxon>Pentapetalae</taxon>
        <taxon>rosids</taxon>
        <taxon>fabids</taxon>
        <taxon>Rosales</taxon>
        <taxon>Moraceae</taxon>
        <taxon>Ficeae</taxon>
        <taxon>Ficus</taxon>
    </lineage>
</organism>
<dbReference type="GO" id="GO:0016491">
    <property type="term" value="F:oxidoreductase activity"/>
    <property type="evidence" value="ECO:0007669"/>
    <property type="project" value="UniProtKB-KW"/>
</dbReference>
<evidence type="ECO:0000313" key="5">
    <source>
        <dbReference type="EMBL" id="GMN56437.1"/>
    </source>
</evidence>
<evidence type="ECO:0000313" key="6">
    <source>
        <dbReference type="Proteomes" id="UP001187192"/>
    </source>
</evidence>
<dbReference type="PANTHER" id="PTHR47990">
    <property type="entry name" value="2-OXOGLUTARATE (2OG) AND FE(II)-DEPENDENT OXYGENASE SUPERFAMILY PROTEIN-RELATED"/>
    <property type="match status" value="1"/>
</dbReference>
<dbReference type="InterPro" id="IPR005123">
    <property type="entry name" value="Oxoglu/Fe-dep_dioxygenase_dom"/>
</dbReference>
<evidence type="ECO:0000256" key="2">
    <source>
        <dbReference type="ARBA" id="ARBA00023004"/>
    </source>
</evidence>
<dbReference type="Proteomes" id="UP001187192">
    <property type="component" value="Unassembled WGS sequence"/>
</dbReference>
<dbReference type="PROSITE" id="PS51471">
    <property type="entry name" value="FE2OG_OXY"/>
    <property type="match status" value="1"/>
</dbReference>
<dbReference type="EMBL" id="BTGU01000063">
    <property type="protein sequence ID" value="GMN56437.1"/>
    <property type="molecule type" value="Genomic_DNA"/>
</dbReference>
<dbReference type="InterPro" id="IPR044861">
    <property type="entry name" value="IPNS-like_FE2OG_OXY"/>
</dbReference>